<dbReference type="Proteomes" id="UP000321580">
    <property type="component" value="Unassembled WGS sequence"/>
</dbReference>
<gene>
    <name evidence="1" type="ORF">FRY97_14610</name>
</gene>
<dbReference type="OrthoDB" id="1414649at2"/>
<evidence type="ECO:0000313" key="1">
    <source>
        <dbReference type="EMBL" id="TXB62278.1"/>
    </source>
</evidence>
<evidence type="ECO:0008006" key="3">
    <source>
        <dbReference type="Google" id="ProtNLM"/>
    </source>
</evidence>
<keyword evidence="2" id="KW-1185">Reference proteome</keyword>
<organism evidence="1 2">
    <name type="scientific">Phaeodactylibacter luteus</name>
    <dbReference type="NCBI Taxonomy" id="1564516"/>
    <lineage>
        <taxon>Bacteria</taxon>
        <taxon>Pseudomonadati</taxon>
        <taxon>Bacteroidota</taxon>
        <taxon>Saprospiria</taxon>
        <taxon>Saprospirales</taxon>
        <taxon>Haliscomenobacteraceae</taxon>
        <taxon>Phaeodactylibacter</taxon>
    </lineage>
</organism>
<dbReference type="AlphaFoldDB" id="A0A5C6RIL9"/>
<name>A0A5C6RIL9_9BACT</name>
<dbReference type="RefSeq" id="WP_147168300.1">
    <property type="nucleotide sequence ID" value="NZ_VOOR01000032.1"/>
</dbReference>
<reference evidence="1 2" key="1">
    <citation type="submission" date="2019-08" db="EMBL/GenBank/DDBJ databases">
        <title>Genome of Phaeodactylibacter luteus.</title>
        <authorList>
            <person name="Bowman J.P."/>
        </authorList>
    </citation>
    <scope>NUCLEOTIDE SEQUENCE [LARGE SCALE GENOMIC DNA]</scope>
    <source>
        <strain evidence="1 2">KCTC 42180</strain>
    </source>
</reference>
<dbReference type="EMBL" id="VOOR01000032">
    <property type="protein sequence ID" value="TXB62278.1"/>
    <property type="molecule type" value="Genomic_DNA"/>
</dbReference>
<accession>A0A5C6RIL9</accession>
<protein>
    <recommendedName>
        <fullName evidence="3">Apea-like HEPN domain-containing protein</fullName>
    </recommendedName>
</protein>
<sequence>MIFELHCIDSRDRTRFNTVENLLYRLYGLGKLWKKPRIIEQAGTITDEEYGLILRAKKIEADEETVKSSYGLIVEGEYDSLQKFRLDLVKSLKEEKFDYIYILNDEVSHFIASELYPKLNELENLLRKYLVLYSTTKLGPEWWKMMADSDVEKKVNLRVNNEKDFSKKIKIEGKEERLIENQAFLIDFDDLGSMIYKKSAGYLTKDDIVNQVNNLTTLEDLDNFKKDLRTNIKKYFVEFEEIQFQKKWEFLKAIRNKIAHNNLFSDEDFTQGKEVISELVDFLREACTDISDLKINEDEIELIKERIVQTSENYTSITLSQLAEELEKTRRWAEKNDITYIGLKNFATNILGQKGYDISNTYEILNGLSETGEFIKIYDHKDEKTGYLVKAIEILKPLDKLVK</sequence>
<comment type="caution">
    <text evidence="1">The sequence shown here is derived from an EMBL/GenBank/DDBJ whole genome shotgun (WGS) entry which is preliminary data.</text>
</comment>
<evidence type="ECO:0000313" key="2">
    <source>
        <dbReference type="Proteomes" id="UP000321580"/>
    </source>
</evidence>
<proteinExistence type="predicted"/>